<evidence type="ECO:0000256" key="1">
    <source>
        <dbReference type="SAM" id="SignalP"/>
    </source>
</evidence>
<evidence type="ECO:0000313" key="2">
    <source>
        <dbReference type="EMBL" id="JAP76351.1"/>
    </source>
</evidence>
<feature type="chain" id="PRO_5007284826" description="Secreted protein" evidence="1">
    <location>
        <begin position="24"/>
        <end position="80"/>
    </location>
</feature>
<keyword evidence="1" id="KW-0732">Signal</keyword>
<name>A0A131YEL5_RHIAP</name>
<sequence length="80" mass="8451">MPRNGFTSIVWVGSSQIVCLCHATSNDLSCACPHVIIRSDDLNCITCQRVVRKVCAASANGISSTGTRSVFVTDSSEGCL</sequence>
<feature type="signal peptide" evidence="1">
    <location>
        <begin position="1"/>
        <end position="23"/>
    </location>
</feature>
<dbReference type="EMBL" id="GEDV01012206">
    <property type="protein sequence ID" value="JAP76351.1"/>
    <property type="molecule type" value="Transcribed_RNA"/>
</dbReference>
<protein>
    <recommendedName>
        <fullName evidence="3">Secreted protein</fullName>
    </recommendedName>
</protein>
<accession>A0A131YEL5</accession>
<organism evidence="2">
    <name type="scientific">Rhipicephalus appendiculatus</name>
    <name type="common">Brown ear tick</name>
    <dbReference type="NCBI Taxonomy" id="34631"/>
    <lineage>
        <taxon>Eukaryota</taxon>
        <taxon>Metazoa</taxon>
        <taxon>Ecdysozoa</taxon>
        <taxon>Arthropoda</taxon>
        <taxon>Chelicerata</taxon>
        <taxon>Arachnida</taxon>
        <taxon>Acari</taxon>
        <taxon>Parasitiformes</taxon>
        <taxon>Ixodida</taxon>
        <taxon>Ixodoidea</taxon>
        <taxon>Ixodidae</taxon>
        <taxon>Rhipicephalinae</taxon>
        <taxon>Rhipicephalus</taxon>
        <taxon>Rhipicephalus</taxon>
    </lineage>
</organism>
<proteinExistence type="predicted"/>
<dbReference type="AlphaFoldDB" id="A0A131YEL5"/>
<reference evidence="2" key="1">
    <citation type="journal article" date="2016" name="Ticks Tick Borne Dis.">
        <title>De novo assembly and annotation of the salivary gland transcriptome of Rhipicephalus appendiculatus male and female ticks during blood feeding.</title>
        <authorList>
            <person name="de Castro M.H."/>
            <person name="de Klerk D."/>
            <person name="Pienaar R."/>
            <person name="Latif A.A."/>
            <person name="Rees D.J."/>
            <person name="Mans B.J."/>
        </authorList>
    </citation>
    <scope>NUCLEOTIDE SEQUENCE</scope>
    <source>
        <tissue evidence="2">Salivary glands</tissue>
    </source>
</reference>
<evidence type="ECO:0008006" key="3">
    <source>
        <dbReference type="Google" id="ProtNLM"/>
    </source>
</evidence>